<dbReference type="InterPro" id="IPR041174">
    <property type="entry name" value="KRR1-like_KH1"/>
</dbReference>
<name>A0A383VBI1_TETOB</name>
<evidence type="ECO:0000256" key="4">
    <source>
        <dbReference type="ARBA" id="ARBA00022552"/>
    </source>
</evidence>
<reference evidence="12 13" key="1">
    <citation type="submission" date="2016-10" db="EMBL/GenBank/DDBJ databases">
        <authorList>
            <person name="Cai Z."/>
        </authorList>
    </citation>
    <scope>NUCLEOTIDE SEQUENCE [LARGE SCALE GENOMIC DNA]</scope>
</reference>
<keyword evidence="7" id="KW-0687">Ribonucleoprotein</keyword>
<protein>
    <recommendedName>
        <fullName evidence="8">KRR-R motif-containing protein 1</fullName>
    </recommendedName>
</protein>
<feature type="region of interest" description="Disordered" evidence="9">
    <location>
        <begin position="324"/>
        <end position="494"/>
    </location>
</feature>
<dbReference type="InterPro" id="IPR048548">
    <property type="entry name" value="KRR1-like_KH2"/>
</dbReference>
<feature type="domain" description="KRR1 small subunit processome component second KH" evidence="11">
    <location>
        <begin position="211"/>
        <end position="262"/>
    </location>
</feature>
<evidence type="ECO:0000259" key="10">
    <source>
        <dbReference type="Pfam" id="PF17903"/>
    </source>
</evidence>
<evidence type="ECO:0000259" key="11">
    <source>
        <dbReference type="Pfam" id="PF21800"/>
    </source>
</evidence>
<evidence type="ECO:0000256" key="3">
    <source>
        <dbReference type="ARBA" id="ARBA00022517"/>
    </source>
</evidence>
<dbReference type="PANTHER" id="PTHR12581">
    <property type="entry name" value="HIV-1 REV BINDING PROTEIN 2, 3"/>
    <property type="match status" value="1"/>
</dbReference>
<feature type="domain" description="KRR1 small subunit processome component second KH" evidence="11">
    <location>
        <begin position="142"/>
        <end position="208"/>
    </location>
</feature>
<evidence type="ECO:0000256" key="1">
    <source>
        <dbReference type="ARBA" id="ARBA00004604"/>
    </source>
</evidence>
<dbReference type="GO" id="GO:0032040">
    <property type="term" value="C:small-subunit processome"/>
    <property type="evidence" value="ECO:0007669"/>
    <property type="project" value="TreeGrafter"/>
</dbReference>
<dbReference type="GO" id="GO:0006364">
    <property type="term" value="P:rRNA processing"/>
    <property type="evidence" value="ECO:0007669"/>
    <property type="project" value="UniProtKB-KW"/>
</dbReference>
<keyword evidence="5" id="KW-0694">RNA-binding</keyword>
<keyword evidence="6" id="KW-0539">Nucleus</keyword>
<evidence type="ECO:0000256" key="2">
    <source>
        <dbReference type="ARBA" id="ARBA00009344"/>
    </source>
</evidence>
<accession>A0A383VBI1</accession>
<feature type="region of interest" description="Disordered" evidence="9">
    <location>
        <begin position="1"/>
        <end position="35"/>
    </location>
</feature>
<dbReference type="Gene3D" id="3.30.1370.10">
    <property type="entry name" value="K Homology domain, type 1"/>
    <property type="match status" value="3"/>
</dbReference>
<feature type="compositionally biased region" description="Basic and acidic residues" evidence="9">
    <location>
        <begin position="374"/>
        <end position="391"/>
    </location>
</feature>
<dbReference type="Proteomes" id="UP000256970">
    <property type="component" value="Unassembled WGS sequence"/>
</dbReference>
<evidence type="ECO:0000313" key="12">
    <source>
        <dbReference type="EMBL" id="SZX62925.1"/>
    </source>
</evidence>
<dbReference type="EMBL" id="FNXT01000270">
    <property type="protein sequence ID" value="SZX62925.1"/>
    <property type="molecule type" value="Genomic_DNA"/>
</dbReference>
<dbReference type="CDD" id="cd22393">
    <property type="entry name" value="KH-I_KRR1_rpt1"/>
    <property type="match status" value="1"/>
</dbReference>
<evidence type="ECO:0000256" key="7">
    <source>
        <dbReference type="ARBA" id="ARBA00023274"/>
    </source>
</evidence>
<feature type="compositionally biased region" description="Basic residues" evidence="9">
    <location>
        <begin position="481"/>
        <end position="494"/>
    </location>
</feature>
<evidence type="ECO:0000313" key="13">
    <source>
        <dbReference type="Proteomes" id="UP000256970"/>
    </source>
</evidence>
<feature type="compositionally biased region" description="Low complexity" evidence="9">
    <location>
        <begin position="9"/>
        <end position="18"/>
    </location>
</feature>
<feature type="compositionally biased region" description="Low complexity" evidence="9">
    <location>
        <begin position="423"/>
        <end position="439"/>
    </location>
</feature>
<dbReference type="PANTHER" id="PTHR12581:SF0">
    <property type="entry name" value="KRR1 SMALL SUBUNIT PROCESSOME COMPONENT HOMOLOG"/>
    <property type="match status" value="1"/>
</dbReference>
<dbReference type="AlphaFoldDB" id="A0A383VBI1"/>
<feature type="compositionally biased region" description="Basic and acidic residues" evidence="9">
    <location>
        <begin position="329"/>
        <end position="344"/>
    </location>
</feature>
<organism evidence="12 13">
    <name type="scientific">Tetradesmus obliquus</name>
    <name type="common">Green alga</name>
    <name type="synonym">Acutodesmus obliquus</name>
    <dbReference type="NCBI Taxonomy" id="3088"/>
    <lineage>
        <taxon>Eukaryota</taxon>
        <taxon>Viridiplantae</taxon>
        <taxon>Chlorophyta</taxon>
        <taxon>core chlorophytes</taxon>
        <taxon>Chlorophyceae</taxon>
        <taxon>CS clade</taxon>
        <taxon>Sphaeropleales</taxon>
        <taxon>Scenedesmaceae</taxon>
        <taxon>Tetradesmus</taxon>
    </lineage>
</organism>
<keyword evidence="4" id="KW-0698">rRNA processing</keyword>
<evidence type="ECO:0000256" key="5">
    <source>
        <dbReference type="ARBA" id="ARBA00022884"/>
    </source>
</evidence>
<dbReference type="STRING" id="3088.A0A383VBI1"/>
<feature type="compositionally biased region" description="Basic and acidic residues" evidence="9">
    <location>
        <begin position="356"/>
        <end position="365"/>
    </location>
</feature>
<dbReference type="Pfam" id="PF17903">
    <property type="entry name" value="KH_KRR1_1st"/>
    <property type="match status" value="1"/>
</dbReference>
<feature type="compositionally biased region" description="Low complexity" evidence="9">
    <location>
        <begin position="392"/>
        <end position="409"/>
    </location>
</feature>
<dbReference type="InterPro" id="IPR024166">
    <property type="entry name" value="rRNA_assembly_KRR1"/>
</dbReference>
<dbReference type="InterPro" id="IPR036612">
    <property type="entry name" value="KH_dom_type_1_sf"/>
</dbReference>
<comment type="similarity">
    <text evidence="2">Belongs to the KRR1 family.</text>
</comment>
<keyword evidence="3" id="KW-0690">Ribosome biogenesis</keyword>
<feature type="compositionally biased region" description="Low complexity" evidence="9">
    <location>
        <begin position="452"/>
        <end position="466"/>
    </location>
</feature>
<dbReference type="FunFam" id="3.30.1370.10:FF:000014">
    <property type="entry name" value="KRR1 small subunit processome component"/>
    <property type="match status" value="1"/>
</dbReference>
<feature type="compositionally biased region" description="Basic residues" evidence="9">
    <location>
        <begin position="20"/>
        <end position="30"/>
    </location>
</feature>
<dbReference type="SUPFAM" id="SSF54791">
    <property type="entry name" value="Eukaryotic type KH-domain (KH-domain type I)"/>
    <property type="match status" value="1"/>
</dbReference>
<dbReference type="GO" id="GO:0003723">
    <property type="term" value="F:RNA binding"/>
    <property type="evidence" value="ECO:0007669"/>
    <property type="project" value="UniProtKB-KW"/>
</dbReference>
<comment type="subcellular location">
    <subcellularLocation>
        <location evidence="1">Nucleus</location>
        <location evidence="1">Nucleolus</location>
    </subcellularLocation>
</comment>
<evidence type="ECO:0000256" key="8">
    <source>
        <dbReference type="ARBA" id="ARBA00032993"/>
    </source>
</evidence>
<proteinExistence type="inferred from homology"/>
<dbReference type="InterPro" id="IPR048549">
    <property type="entry name" value="KRR1-like_KH2_euk"/>
</dbReference>
<evidence type="ECO:0000256" key="9">
    <source>
        <dbReference type="SAM" id="MobiDB-lite"/>
    </source>
</evidence>
<gene>
    <name evidence="12" type="ORF">BQ4739_LOCUS3499</name>
</gene>
<evidence type="ECO:0000256" key="6">
    <source>
        <dbReference type="ARBA" id="ARBA00023242"/>
    </source>
</evidence>
<keyword evidence="13" id="KW-1185">Reference proteome</keyword>
<dbReference type="Pfam" id="PF21800">
    <property type="entry name" value="KH_KRR1_2nd"/>
    <property type="match status" value="2"/>
</dbReference>
<feature type="domain" description="KRR1 small subunit processome component first KH" evidence="10">
    <location>
        <begin position="59"/>
        <end position="139"/>
    </location>
</feature>
<dbReference type="InterPro" id="IPR048550">
    <property type="entry name" value="KRR1-like_KH1_euk"/>
</dbReference>
<sequence length="494" mass="54387">MASEEDKAAAGAAAAEGARPPKHKGKHKKDKPWDHEGIEHWKIEPFTKEDNPTGLLEESSFATLFPKYREKYLREVWPAVTRALKEVGISCELNLVEGSMSVRTTRKTWDPYVIIKARDLIKLLARSVPAPQALKILQDEMQADIIKIGGLLRNKEKFVKRRQRLIGPNGSTLKALELLTDCYILVQGNTVSAMGPYKGLKTVRRVAQVVNKSPITMSCNTVSAMGPYKGLKTVRRVVEDAILNVHPIYHIKTLMIKRELAKDPAMAEENWDRFLPKFKKKNVKRHKPAKLREKKAYTPFPPPQQPSKEDLAIESGEYFLSEQAKAARKRAEQAEKQAERTEAAKRRREAAFIAPKEPKRQKGDGAADGSGKADAGEDARAAAARIKEKQQQRQQAEAATAAAAAASRVARGEGLAPFLSPEAGGAQQQKQQQKQLGAAGEEKKKKKRKQAADGNGAGAAAAAAAGEQQRRGKEDGSSSSGKKKKKHKHAEQDS</sequence>
<feature type="region of interest" description="Disordered" evidence="9">
    <location>
        <begin position="282"/>
        <end position="309"/>
    </location>
</feature>
<dbReference type="CDD" id="cd22394">
    <property type="entry name" value="KH-I_KRR1_rpt2"/>
    <property type="match status" value="1"/>
</dbReference>